<dbReference type="RefSeq" id="WP_028527806.1">
    <property type="nucleotide sequence ID" value="NZ_CABLBR010000005.1"/>
</dbReference>
<proteinExistence type="predicted"/>
<dbReference type="Pfam" id="PF03352">
    <property type="entry name" value="Adenine_glyco"/>
    <property type="match status" value="1"/>
</dbReference>
<sequence>MEWKDNKCRCSWANPKNERYIRYHDDEWGVPVYDDQKLFEMLILESFQAGLTWECVLNKQDAFRQAFDQFDPEKVCRYDEEKIAALQNNSDIIRNRLKIKAAVNNANVFREIQKEYGSFSDYLWHWTEGAVIYEKGAANSALSDAVSSDLKRRGMKFVGTTIIYAYMQAVGIIYSHEEGCFLEHRD</sequence>
<dbReference type="Proteomes" id="UP001060164">
    <property type="component" value="Chromosome"/>
</dbReference>
<keyword evidence="2" id="KW-1185">Reference proteome</keyword>
<dbReference type="PANTHER" id="PTHR30037:SF4">
    <property type="entry name" value="DNA-3-METHYLADENINE GLYCOSYLASE I"/>
    <property type="match status" value="1"/>
</dbReference>
<dbReference type="SUPFAM" id="SSF48150">
    <property type="entry name" value="DNA-glycosylase"/>
    <property type="match status" value="1"/>
</dbReference>
<dbReference type="InterPro" id="IPR011257">
    <property type="entry name" value="DNA_glycosylase"/>
</dbReference>
<evidence type="ECO:0000313" key="1">
    <source>
        <dbReference type="EMBL" id="UWP59606.1"/>
    </source>
</evidence>
<dbReference type="InterPro" id="IPR005019">
    <property type="entry name" value="Adenine_glyco"/>
</dbReference>
<organism evidence="1 2">
    <name type="scientific">Ruminococcus gauvreauii</name>
    <dbReference type="NCBI Taxonomy" id="438033"/>
    <lineage>
        <taxon>Bacteria</taxon>
        <taxon>Bacillati</taxon>
        <taxon>Bacillota</taxon>
        <taxon>Clostridia</taxon>
        <taxon>Eubacteriales</taxon>
        <taxon>Oscillospiraceae</taxon>
        <taxon>Ruminococcus</taxon>
    </lineage>
</organism>
<protein>
    <submittedName>
        <fullName evidence="1">DNA-3-methyladenine glycosylase I</fullName>
    </submittedName>
</protein>
<dbReference type="EMBL" id="CP102290">
    <property type="protein sequence ID" value="UWP59606.1"/>
    <property type="molecule type" value="Genomic_DNA"/>
</dbReference>
<reference evidence="1" key="1">
    <citation type="journal article" date="2022" name="Cell">
        <title>Design, construction, and in vivo augmentation of a complex gut microbiome.</title>
        <authorList>
            <person name="Cheng A.G."/>
            <person name="Ho P.Y."/>
            <person name="Aranda-Diaz A."/>
            <person name="Jain S."/>
            <person name="Yu F.B."/>
            <person name="Meng X."/>
            <person name="Wang M."/>
            <person name="Iakiviak M."/>
            <person name="Nagashima K."/>
            <person name="Zhao A."/>
            <person name="Murugkar P."/>
            <person name="Patil A."/>
            <person name="Atabakhsh K."/>
            <person name="Weakley A."/>
            <person name="Yan J."/>
            <person name="Brumbaugh A.R."/>
            <person name="Higginbottom S."/>
            <person name="Dimas A."/>
            <person name="Shiver A.L."/>
            <person name="Deutschbauer A."/>
            <person name="Neff N."/>
            <person name="Sonnenburg J.L."/>
            <person name="Huang K.C."/>
            <person name="Fischbach M.A."/>
        </authorList>
    </citation>
    <scope>NUCLEOTIDE SEQUENCE</scope>
    <source>
        <strain evidence="1">DSM 19829</strain>
    </source>
</reference>
<dbReference type="InterPro" id="IPR052891">
    <property type="entry name" value="DNA-3mA_glycosylase"/>
</dbReference>
<dbReference type="Gene3D" id="1.10.340.30">
    <property type="entry name" value="Hypothetical protein, domain 2"/>
    <property type="match status" value="1"/>
</dbReference>
<accession>A0ABY5VHA8</accession>
<gene>
    <name evidence="1" type="ORF">NQ502_00665</name>
</gene>
<evidence type="ECO:0000313" key="2">
    <source>
        <dbReference type="Proteomes" id="UP001060164"/>
    </source>
</evidence>
<dbReference type="PANTHER" id="PTHR30037">
    <property type="entry name" value="DNA-3-METHYLADENINE GLYCOSYLASE 1"/>
    <property type="match status" value="1"/>
</dbReference>
<name>A0ABY5VHA8_9FIRM</name>